<keyword evidence="4" id="KW-0175">Coiled coil</keyword>
<comment type="subunit">
    <text evidence="2">Heterodimer of SbcC and SbcD.</text>
</comment>
<feature type="region of interest" description="Disordered" evidence="5">
    <location>
        <begin position="94"/>
        <end position="113"/>
    </location>
</feature>
<organism evidence="7 8">
    <name type="scientific">Leucobacter komagatae</name>
    <dbReference type="NCBI Taxonomy" id="55969"/>
    <lineage>
        <taxon>Bacteria</taxon>
        <taxon>Bacillati</taxon>
        <taxon>Actinomycetota</taxon>
        <taxon>Actinomycetes</taxon>
        <taxon>Micrococcales</taxon>
        <taxon>Microbacteriaceae</taxon>
        <taxon>Leucobacter</taxon>
    </lineage>
</organism>
<evidence type="ECO:0000259" key="6">
    <source>
        <dbReference type="Pfam" id="PF13476"/>
    </source>
</evidence>
<dbReference type="Proteomes" id="UP000032120">
    <property type="component" value="Unassembled WGS sequence"/>
</dbReference>
<reference evidence="7 8" key="1">
    <citation type="submission" date="2015-01" db="EMBL/GenBank/DDBJ databases">
        <title>Draft genome sequence of Leucobacter komagatae strain VKM ST2845.</title>
        <authorList>
            <person name="Karlyshev A.V."/>
            <person name="Kudryashova E.B."/>
        </authorList>
    </citation>
    <scope>NUCLEOTIDE SEQUENCE [LARGE SCALE GENOMIC DNA]</scope>
    <source>
        <strain evidence="7 8">VKM ST2845</strain>
    </source>
</reference>
<evidence type="ECO:0000313" key="8">
    <source>
        <dbReference type="Proteomes" id="UP000032120"/>
    </source>
</evidence>
<sequence length="1057" mass="111970">MRIVRIDIEGFGPFRDRQVLDFAAAAAGGLLLISGRTGAGKSSLLDAVSFALYGAVPRYDGQVSRVRSHHASAERQTLVRLDFEVAGERYRVERSPEYSRPAKRGGGTTTQKTEARLWQWDAATDEWRGLASRPVDVAALLAPVLRLNHQQFLQVVMLSQGGFQRFLRAADDERQATLRTLFQTERFADIEAALAEQRRELDGAARESEARIEGLLGGLEDALERDAVAANDGSAAALSAAAISAAEVPQTLVARQRAAGAAVAGLEARADGLARESERRRSEHGEAVAALDRARTIAAAQERVQRAEARKVELDEQRADVEALRVRLDRADRASRVVGARSTRDRARQQLAEADALWDEAWSALLREYADGDPLAQGTEGAEPAAQEIPEQGAAWELVSQWLTTERDRVARLLGSLVEAQSDEQQHEKLTGEVEELRAAVAQSSAEHEIETSALAALPASVAKLRSERERAALDAALEAPRSEDVARASTRLDAARLTNALAAELRALEERSAERAATSAERAATVSDLLARRIAGMAGELADSLAAGAPCPVCGSKTHPQPAEHSDPVTPEAIAHAEAQQALAQRALDDARAEEQLTATRHLTAREGAAGYTEADAAAALESASAALAQAREASAALAELDAQLSALEAEAGSRAERVSELAARSASLHASAEAKAAQAAALMAEITLARAGFDRIAARVAMLEDLEAALERALSGGGALDSARSGLAAAEERLADELVVGGFAQPHSEAPEYQRAADEAAGAHLEPGEREQLRARVSGFDAETQRNAGELAAPDLAELDRTPVALEPIAEAAATASMLAESAIAEHAAAARISREHRSTLERVDREIAGSSATGEALLRLRRLADTLQGKDPNTKRMRLEVFVLAARLESIVVAANRRLSTMVGGRYRLQHDDGLRARGRQSGLGLAIIDEYTGRARSTDSLSGGETFLASLALALGLADVVTAESGGLELDTLFIDEGFGSLDPDALDQALATLDALREGGRTVALISHVAELKERLAGGLEVVADGQGVSSLRGDGVVSPGLATQHNGKDPR</sequence>
<dbReference type="GO" id="GO:0016887">
    <property type="term" value="F:ATP hydrolysis activity"/>
    <property type="evidence" value="ECO:0007669"/>
    <property type="project" value="InterPro"/>
</dbReference>
<evidence type="ECO:0000256" key="1">
    <source>
        <dbReference type="ARBA" id="ARBA00006930"/>
    </source>
</evidence>
<evidence type="ECO:0000256" key="2">
    <source>
        <dbReference type="ARBA" id="ARBA00011322"/>
    </source>
</evidence>
<evidence type="ECO:0000313" key="7">
    <source>
        <dbReference type="EMBL" id="KIP53134.1"/>
    </source>
</evidence>
<comment type="caution">
    <text evidence="7">The sequence shown here is derived from an EMBL/GenBank/DDBJ whole genome shotgun (WGS) entry which is preliminary data.</text>
</comment>
<name>A0A0D0INI7_9MICO</name>
<dbReference type="GO" id="GO:0006302">
    <property type="term" value="P:double-strand break repair"/>
    <property type="evidence" value="ECO:0007669"/>
    <property type="project" value="InterPro"/>
</dbReference>
<dbReference type="PANTHER" id="PTHR32114">
    <property type="entry name" value="ABC TRANSPORTER ABCH.3"/>
    <property type="match status" value="1"/>
</dbReference>
<dbReference type="AlphaFoldDB" id="A0A0D0INI7"/>
<feature type="coiled-coil region" evidence="4">
    <location>
        <begin position="625"/>
        <end position="652"/>
    </location>
</feature>
<evidence type="ECO:0000256" key="4">
    <source>
        <dbReference type="SAM" id="Coils"/>
    </source>
</evidence>
<feature type="coiled-coil region" evidence="4">
    <location>
        <begin position="297"/>
        <end position="334"/>
    </location>
</feature>
<dbReference type="PANTHER" id="PTHR32114:SF2">
    <property type="entry name" value="ABC TRANSPORTER ABCH.3"/>
    <property type="match status" value="1"/>
</dbReference>
<feature type="domain" description="Rad50/SbcC-type AAA" evidence="6">
    <location>
        <begin position="5"/>
        <end position="202"/>
    </location>
</feature>
<evidence type="ECO:0000256" key="5">
    <source>
        <dbReference type="SAM" id="MobiDB-lite"/>
    </source>
</evidence>
<proteinExistence type="inferred from homology"/>
<protein>
    <recommendedName>
        <fullName evidence="3">Nuclease SbcCD subunit C</fullName>
    </recommendedName>
</protein>
<dbReference type="InterPro" id="IPR027417">
    <property type="entry name" value="P-loop_NTPase"/>
</dbReference>
<dbReference type="Pfam" id="PF13558">
    <property type="entry name" value="SbcC_Walker_B"/>
    <property type="match status" value="1"/>
</dbReference>
<dbReference type="SUPFAM" id="SSF52540">
    <property type="entry name" value="P-loop containing nucleoside triphosphate hydrolases"/>
    <property type="match status" value="1"/>
</dbReference>
<feature type="coiled-coil region" evidence="4">
    <location>
        <begin position="420"/>
        <end position="447"/>
    </location>
</feature>
<evidence type="ECO:0000256" key="3">
    <source>
        <dbReference type="ARBA" id="ARBA00013368"/>
    </source>
</evidence>
<accession>A0A0D0INI7</accession>
<gene>
    <name evidence="7" type="ORF">SD72_04670</name>
</gene>
<keyword evidence="8" id="KW-1185">Reference proteome</keyword>
<dbReference type="Pfam" id="PF13476">
    <property type="entry name" value="AAA_23"/>
    <property type="match status" value="1"/>
</dbReference>
<dbReference type="Gene3D" id="3.40.50.300">
    <property type="entry name" value="P-loop containing nucleotide triphosphate hydrolases"/>
    <property type="match status" value="2"/>
</dbReference>
<dbReference type="OrthoDB" id="9795626at2"/>
<dbReference type="RefSeq" id="WP_042543276.1">
    <property type="nucleotide sequence ID" value="NZ_JXSQ01000004.1"/>
</dbReference>
<dbReference type="InterPro" id="IPR038729">
    <property type="entry name" value="Rad50/SbcC_AAA"/>
</dbReference>
<dbReference type="EMBL" id="JXSQ01000004">
    <property type="protein sequence ID" value="KIP53134.1"/>
    <property type="molecule type" value="Genomic_DNA"/>
</dbReference>
<comment type="similarity">
    <text evidence="1">Belongs to the SMC family. SbcC subfamily.</text>
</comment>